<evidence type="ECO:0000313" key="1">
    <source>
        <dbReference type="EMBL" id="KAK2029768.1"/>
    </source>
</evidence>
<dbReference type="AlphaFoldDB" id="A0AAD9HJ25"/>
<organism evidence="1 2">
    <name type="scientific">Colletotrichum zoysiae</name>
    <dbReference type="NCBI Taxonomy" id="1216348"/>
    <lineage>
        <taxon>Eukaryota</taxon>
        <taxon>Fungi</taxon>
        <taxon>Dikarya</taxon>
        <taxon>Ascomycota</taxon>
        <taxon>Pezizomycotina</taxon>
        <taxon>Sordariomycetes</taxon>
        <taxon>Hypocreomycetidae</taxon>
        <taxon>Glomerellales</taxon>
        <taxon>Glomerellaceae</taxon>
        <taxon>Colletotrichum</taxon>
        <taxon>Colletotrichum graminicola species complex</taxon>
    </lineage>
</organism>
<sequence>MQSYPARQGANYGSRRTQCSEIGRIRSMTRSDTERQMPRSGGLAALRLCQTRFRELRSSAVETDRKIRVSARSVQCQFDFFWQICSCGSFESERVATHVRSIYRCPRKG</sequence>
<accession>A0AAD9HJ25</accession>
<protein>
    <submittedName>
        <fullName evidence="1">Uncharacterized protein</fullName>
    </submittedName>
</protein>
<reference evidence="1" key="1">
    <citation type="submission" date="2021-06" db="EMBL/GenBank/DDBJ databases">
        <title>Comparative genomics, transcriptomics and evolutionary studies reveal genomic signatures of adaptation to plant cell wall in hemibiotrophic fungi.</title>
        <authorList>
            <consortium name="DOE Joint Genome Institute"/>
            <person name="Baroncelli R."/>
            <person name="Diaz J.F."/>
            <person name="Benocci T."/>
            <person name="Peng M."/>
            <person name="Battaglia E."/>
            <person name="Haridas S."/>
            <person name="Andreopoulos W."/>
            <person name="Labutti K."/>
            <person name="Pangilinan J."/>
            <person name="Floch G.L."/>
            <person name="Makela M.R."/>
            <person name="Henrissat B."/>
            <person name="Grigoriev I.V."/>
            <person name="Crouch J.A."/>
            <person name="De Vries R.P."/>
            <person name="Sukno S.A."/>
            <person name="Thon M.R."/>
        </authorList>
    </citation>
    <scope>NUCLEOTIDE SEQUENCE</scope>
    <source>
        <strain evidence="1">MAFF235873</strain>
    </source>
</reference>
<dbReference type="Proteomes" id="UP001232148">
    <property type="component" value="Unassembled WGS sequence"/>
</dbReference>
<dbReference type="EMBL" id="MU842859">
    <property type="protein sequence ID" value="KAK2029768.1"/>
    <property type="molecule type" value="Genomic_DNA"/>
</dbReference>
<evidence type="ECO:0000313" key="2">
    <source>
        <dbReference type="Proteomes" id="UP001232148"/>
    </source>
</evidence>
<keyword evidence="2" id="KW-1185">Reference proteome</keyword>
<gene>
    <name evidence="1" type="ORF">LX32DRAFT_347418</name>
</gene>
<name>A0AAD9HJ25_9PEZI</name>
<comment type="caution">
    <text evidence="1">The sequence shown here is derived from an EMBL/GenBank/DDBJ whole genome shotgun (WGS) entry which is preliminary data.</text>
</comment>
<proteinExistence type="predicted"/>